<dbReference type="Gene3D" id="3.90.79.10">
    <property type="entry name" value="Nucleoside Triphosphate Pyrophosphohydrolase"/>
    <property type="match status" value="1"/>
</dbReference>
<dbReference type="PANTHER" id="PTHR12318:SF0">
    <property type="entry name" value="ACYL-COENZYME A DIPHOSPHATASE NUDT19"/>
    <property type="match status" value="1"/>
</dbReference>
<dbReference type="Proteomes" id="UP000662703">
    <property type="component" value="Unassembled WGS sequence"/>
</dbReference>
<comment type="cofactor">
    <cofactor evidence="1">
        <name>Mn(2+)</name>
        <dbReference type="ChEBI" id="CHEBI:29035"/>
    </cofactor>
</comment>
<dbReference type="InterPro" id="IPR015797">
    <property type="entry name" value="NUDIX_hydrolase-like_dom_sf"/>
</dbReference>
<evidence type="ECO:0000256" key="4">
    <source>
        <dbReference type="ARBA" id="ARBA00022801"/>
    </source>
</evidence>
<reference evidence="8 9" key="1">
    <citation type="submission" date="2012-09" db="EMBL/GenBank/DDBJ databases">
        <title>Genome Sequence of alkane-degrading Bacterium Alcanivorax sp. 521-1.</title>
        <authorList>
            <person name="Lai Q."/>
            <person name="Shao Z."/>
        </authorList>
    </citation>
    <scope>NUCLEOTIDE SEQUENCE [LARGE SCALE GENOMIC DNA]</scope>
    <source>
        <strain evidence="8 9">521-1</strain>
    </source>
</reference>
<dbReference type="RefSeq" id="WP_194865870.1">
    <property type="nucleotide sequence ID" value="NZ_ARXX01000055.1"/>
</dbReference>
<dbReference type="PANTHER" id="PTHR12318">
    <property type="entry name" value="TESTOSTERONE-REGULATED PROTEIN RP2"/>
    <property type="match status" value="1"/>
</dbReference>
<evidence type="ECO:0000256" key="2">
    <source>
        <dbReference type="ARBA" id="ARBA00001946"/>
    </source>
</evidence>
<feature type="domain" description="Nudix hydrolase" evidence="7">
    <location>
        <begin position="3"/>
        <end position="203"/>
    </location>
</feature>
<accession>A0ABS0AUR0</accession>
<dbReference type="PROSITE" id="PS51462">
    <property type="entry name" value="NUDIX"/>
    <property type="match status" value="1"/>
</dbReference>
<dbReference type="SUPFAM" id="SSF55811">
    <property type="entry name" value="Nudix"/>
    <property type="match status" value="1"/>
</dbReference>
<evidence type="ECO:0000256" key="3">
    <source>
        <dbReference type="ARBA" id="ARBA00022723"/>
    </source>
</evidence>
<keyword evidence="5" id="KW-0460">Magnesium</keyword>
<sequence length="234" mass="25071">MQPRPASTLALLRDSDDGPQVLLLQRTHQAVFMPGYYVFPGGAVDHHDLSLAADGARPAELAANAMLGVEEGGLGYLVAAVRECFEEAGLLLARDGRGAWVDAAHPVLATRHAVARGEASLTVLCREHGLDLCLDRVAYLDHWVTPPGPPRRFDTRFFVAEAPPGQVPLHDGQETIDHCWLTPRQALADRRTGRRRFATPTTAVLHRLAGYDSVQAALAGGTAPASDPAPLTSP</sequence>
<comment type="cofactor">
    <cofactor evidence="2">
        <name>Mg(2+)</name>
        <dbReference type="ChEBI" id="CHEBI:18420"/>
    </cofactor>
</comment>
<evidence type="ECO:0000256" key="5">
    <source>
        <dbReference type="ARBA" id="ARBA00022842"/>
    </source>
</evidence>
<organism evidence="8 9">
    <name type="scientific">Alloalcanivorax profundimaris</name>
    <dbReference type="NCBI Taxonomy" id="2735259"/>
    <lineage>
        <taxon>Bacteria</taxon>
        <taxon>Pseudomonadati</taxon>
        <taxon>Pseudomonadota</taxon>
        <taxon>Gammaproteobacteria</taxon>
        <taxon>Oceanospirillales</taxon>
        <taxon>Alcanivoracaceae</taxon>
        <taxon>Alloalcanivorax</taxon>
    </lineage>
</organism>
<dbReference type="CDD" id="cd18870">
    <property type="entry name" value="NUDIX_AcylCoAdiphos_Nudt19"/>
    <property type="match status" value="1"/>
</dbReference>
<evidence type="ECO:0000256" key="1">
    <source>
        <dbReference type="ARBA" id="ARBA00001936"/>
    </source>
</evidence>
<proteinExistence type="predicted"/>
<evidence type="ECO:0000313" key="8">
    <source>
        <dbReference type="EMBL" id="MBF5057714.1"/>
    </source>
</evidence>
<keyword evidence="4" id="KW-0378">Hydrolase</keyword>
<dbReference type="InterPro" id="IPR000086">
    <property type="entry name" value="NUDIX_hydrolase_dom"/>
</dbReference>
<evidence type="ECO:0000256" key="6">
    <source>
        <dbReference type="ARBA" id="ARBA00023211"/>
    </source>
</evidence>
<dbReference type="InterPro" id="IPR039121">
    <property type="entry name" value="NUDT19"/>
</dbReference>
<dbReference type="EMBL" id="ARXX01000055">
    <property type="protein sequence ID" value="MBF5057714.1"/>
    <property type="molecule type" value="Genomic_DNA"/>
</dbReference>
<keyword evidence="9" id="KW-1185">Reference proteome</keyword>
<evidence type="ECO:0000313" key="9">
    <source>
        <dbReference type="Proteomes" id="UP000662703"/>
    </source>
</evidence>
<gene>
    <name evidence="8" type="ORF">Y5W_03008</name>
</gene>
<keyword evidence="3" id="KW-0479">Metal-binding</keyword>
<keyword evidence="6" id="KW-0464">Manganese</keyword>
<comment type="caution">
    <text evidence="8">The sequence shown here is derived from an EMBL/GenBank/DDBJ whole genome shotgun (WGS) entry which is preliminary data.</text>
</comment>
<name>A0ABS0AUR0_9GAMM</name>
<protein>
    <submittedName>
        <fullName evidence="8">Beta-lactamase</fullName>
    </submittedName>
</protein>
<evidence type="ECO:0000259" key="7">
    <source>
        <dbReference type="PROSITE" id="PS51462"/>
    </source>
</evidence>